<dbReference type="Proteomes" id="UP000289152">
    <property type="component" value="Unassembled WGS sequence"/>
</dbReference>
<dbReference type="InParanoid" id="A0A4Q1BHU1"/>
<proteinExistence type="predicted"/>
<evidence type="ECO:0008006" key="3">
    <source>
        <dbReference type="Google" id="ProtNLM"/>
    </source>
</evidence>
<dbReference type="VEuPathDB" id="FungiDB:TREMEDRAFT_63862"/>
<accession>A0A4Q1BHU1</accession>
<dbReference type="EMBL" id="SDIL01000075">
    <property type="protein sequence ID" value="RXK37195.1"/>
    <property type="molecule type" value="Genomic_DNA"/>
</dbReference>
<sequence>MSERTGTPMTLEDFLNLKVALKPTDGEAMDVKLHVLFTHSTFFEGLFSISDKGLDQADEPPIELEVTRALLEVMVDQMGGGKTWLKAGAEEIFAGITFCDKYEFETLLEIFLAHLFEHVAHNPWQVFTWASSYDRPGLAAAAIRVFHKHHRCCDFRLLHFPSEFLIDVNPRYMAALIRAMYTCSVSLPNYNQRLKEKEWETVSVHFLSALTYT</sequence>
<name>A0A4Q1BHU1_TREME</name>
<organism evidence="1 2">
    <name type="scientific">Tremella mesenterica</name>
    <name type="common">Jelly fungus</name>
    <dbReference type="NCBI Taxonomy" id="5217"/>
    <lineage>
        <taxon>Eukaryota</taxon>
        <taxon>Fungi</taxon>
        <taxon>Dikarya</taxon>
        <taxon>Basidiomycota</taxon>
        <taxon>Agaricomycotina</taxon>
        <taxon>Tremellomycetes</taxon>
        <taxon>Tremellales</taxon>
        <taxon>Tremellaceae</taxon>
        <taxon>Tremella</taxon>
    </lineage>
</organism>
<gene>
    <name evidence="1" type="ORF">M231_05564</name>
</gene>
<dbReference type="OrthoDB" id="2596482at2759"/>
<protein>
    <recommendedName>
        <fullName evidence="3">BTB domain-containing protein</fullName>
    </recommendedName>
</protein>
<evidence type="ECO:0000313" key="2">
    <source>
        <dbReference type="Proteomes" id="UP000289152"/>
    </source>
</evidence>
<evidence type="ECO:0000313" key="1">
    <source>
        <dbReference type="EMBL" id="RXK37195.1"/>
    </source>
</evidence>
<keyword evidence="2" id="KW-1185">Reference proteome</keyword>
<reference evidence="1 2" key="1">
    <citation type="submission" date="2016-06" db="EMBL/GenBank/DDBJ databases">
        <title>Evolution of pathogenesis and genome organization in the Tremellales.</title>
        <authorList>
            <person name="Cuomo C."/>
            <person name="Litvintseva A."/>
            <person name="Heitman J."/>
            <person name="Chen Y."/>
            <person name="Sun S."/>
            <person name="Springer D."/>
            <person name="Dromer F."/>
            <person name="Young S."/>
            <person name="Zeng Q."/>
            <person name="Chapman S."/>
            <person name="Gujja S."/>
            <person name="Saif S."/>
            <person name="Birren B."/>
        </authorList>
    </citation>
    <scope>NUCLEOTIDE SEQUENCE [LARGE SCALE GENOMIC DNA]</scope>
    <source>
        <strain evidence="1 2">ATCC 28783</strain>
    </source>
</reference>
<dbReference type="AlphaFoldDB" id="A0A4Q1BHU1"/>
<comment type="caution">
    <text evidence="1">The sequence shown here is derived from an EMBL/GenBank/DDBJ whole genome shotgun (WGS) entry which is preliminary data.</text>
</comment>